<name>J4ICF5_9APHY</name>
<dbReference type="OrthoDB" id="422427at2759"/>
<comment type="similarity">
    <text evidence="3">Belongs to the CSN1 family.</text>
</comment>
<dbReference type="SUPFAM" id="SSF46785">
    <property type="entry name" value="Winged helix' DNA-binding domain"/>
    <property type="match status" value="1"/>
</dbReference>
<evidence type="ECO:0000313" key="9">
    <source>
        <dbReference type="Proteomes" id="UP000006352"/>
    </source>
</evidence>
<dbReference type="Gene3D" id="1.25.40.570">
    <property type="match status" value="1"/>
</dbReference>
<dbReference type="PANTHER" id="PTHR14145:SF2">
    <property type="entry name" value="COP9 SIGNALOSOME COMPLEX SUBUNIT 1"/>
    <property type="match status" value="1"/>
</dbReference>
<evidence type="ECO:0000256" key="2">
    <source>
        <dbReference type="ARBA" id="ARBA00004496"/>
    </source>
</evidence>
<dbReference type="EMBL" id="HE797286">
    <property type="protein sequence ID" value="CCM06321.1"/>
    <property type="molecule type" value="Genomic_DNA"/>
</dbReference>
<dbReference type="GO" id="GO:0005737">
    <property type="term" value="C:cytoplasm"/>
    <property type="evidence" value="ECO:0007669"/>
    <property type="project" value="UniProtKB-SubCell"/>
</dbReference>
<feature type="domain" description="PCI" evidence="7">
    <location>
        <begin position="265"/>
        <end position="437"/>
    </location>
</feature>
<dbReference type="FunCoup" id="J4ICF5">
    <property type="interactions" value="494"/>
</dbReference>
<reference evidence="8 9" key="1">
    <citation type="journal article" date="2012" name="Appl. Environ. Microbiol.">
        <title>Short-read sequencing for genomic analysis of the brown rot fungus Fibroporia radiculosa.</title>
        <authorList>
            <person name="Tang J.D."/>
            <person name="Perkins A.D."/>
            <person name="Sonstegard T.S."/>
            <person name="Schroeder S.G."/>
            <person name="Burgess S.C."/>
            <person name="Diehl S.V."/>
        </authorList>
    </citation>
    <scope>NUCLEOTIDE SEQUENCE [LARGE SCALE GENOMIC DNA]</scope>
    <source>
        <strain evidence="8 9">TFFH 294</strain>
    </source>
</reference>
<dbReference type="RefSeq" id="XP_012185604.1">
    <property type="nucleotide sequence ID" value="XM_012330214.1"/>
</dbReference>
<sequence length="513" mass="57187">MDVEIIDEAELHQTRYTGKKPTYYPIDDAHPFDLDGLVSSYSGRSLVDRLVPVISSCPTLTGQALQLALQEILQMRDPNLYRAVLAAYEQAATASKGQLPPSSDVAPTDQKWIDETNQKNQADRTKLEVELKTYTSNMIKESIRMAHRDLGDFFRSIGDHANSLKHHTKSREFCTTSQHVLDMCLSVLELLVEHRNYPHIATYVFKAEAALDATASAARMSANAAAPTAPPAAAAANKEKMAADREKVQSKLDVALALSHLGQTQYEKAATAFIKVGSIKSLGEWIGKMIAPADIAVYATLCALATFTRPAIRAQVLDNDGFGAYIEQEPYVRELLEAYMGNRFKDVLALLDKYSTRHSLDIHLASHMSILTNLIRSRALVLYFQPFASIKLERMSVAFGWSIEELEQHVVNLIQGGEIQARVDRQNKILKAKETDQRAVLFSRAIKSGEQMQAANRKLLLRMRLYVTIPNPPRQQADLVVKAPKGQHQQQHLGIMSMPPMTGDFYMDMGIGY</sequence>
<dbReference type="Pfam" id="PF01399">
    <property type="entry name" value="PCI"/>
    <property type="match status" value="1"/>
</dbReference>
<dbReference type="Pfam" id="PF10602">
    <property type="entry name" value="RPN7"/>
    <property type="match status" value="1"/>
</dbReference>
<evidence type="ECO:0000256" key="1">
    <source>
        <dbReference type="ARBA" id="ARBA00004123"/>
    </source>
</evidence>
<comment type="subcellular location">
    <subcellularLocation>
        <location evidence="2">Cytoplasm</location>
    </subcellularLocation>
    <subcellularLocation>
        <location evidence="1">Nucleus</location>
    </subcellularLocation>
</comment>
<evidence type="ECO:0000256" key="4">
    <source>
        <dbReference type="ARBA" id="ARBA00022490"/>
    </source>
</evidence>
<proteinExistence type="inferred from homology"/>
<evidence type="ECO:0000256" key="5">
    <source>
        <dbReference type="ARBA" id="ARBA00022790"/>
    </source>
</evidence>
<dbReference type="Proteomes" id="UP000006352">
    <property type="component" value="Unassembled WGS sequence"/>
</dbReference>
<dbReference type="PANTHER" id="PTHR14145">
    <property type="entry name" value="26S PROTESOME SUBUNIT 6"/>
    <property type="match status" value="1"/>
</dbReference>
<keyword evidence="6" id="KW-0539">Nucleus</keyword>
<dbReference type="GeneID" id="24101221"/>
<dbReference type="HOGENOM" id="CLU_022348_1_0_1"/>
<dbReference type="PROSITE" id="PS50250">
    <property type="entry name" value="PCI"/>
    <property type="match status" value="1"/>
</dbReference>
<keyword evidence="9" id="KW-1185">Reference proteome</keyword>
<organism evidence="8 9">
    <name type="scientific">Fibroporia radiculosa</name>
    <dbReference type="NCBI Taxonomy" id="599839"/>
    <lineage>
        <taxon>Eukaryota</taxon>
        <taxon>Fungi</taxon>
        <taxon>Dikarya</taxon>
        <taxon>Basidiomycota</taxon>
        <taxon>Agaricomycotina</taxon>
        <taxon>Agaricomycetes</taxon>
        <taxon>Polyporales</taxon>
        <taxon>Fibroporiaceae</taxon>
        <taxon>Fibroporia</taxon>
    </lineage>
</organism>
<protein>
    <recommendedName>
        <fullName evidence="7">PCI domain-containing protein</fullName>
    </recommendedName>
</protein>
<keyword evidence="4" id="KW-0963">Cytoplasm</keyword>
<evidence type="ECO:0000256" key="6">
    <source>
        <dbReference type="ARBA" id="ARBA00023242"/>
    </source>
</evidence>
<dbReference type="SMART" id="SM00088">
    <property type="entry name" value="PINT"/>
    <property type="match status" value="1"/>
</dbReference>
<keyword evidence="5" id="KW-0736">Signalosome</keyword>
<dbReference type="STRING" id="599839.J4ICF5"/>
<evidence type="ECO:0000259" key="7">
    <source>
        <dbReference type="PROSITE" id="PS50250"/>
    </source>
</evidence>
<dbReference type="AlphaFoldDB" id="J4ICF5"/>
<accession>J4ICF5</accession>
<dbReference type="GO" id="GO:0008180">
    <property type="term" value="C:COP9 signalosome"/>
    <property type="evidence" value="ECO:0007669"/>
    <property type="project" value="UniProtKB-KW"/>
</dbReference>
<dbReference type="InterPro" id="IPR036390">
    <property type="entry name" value="WH_DNA-bd_sf"/>
</dbReference>
<dbReference type="InterPro" id="IPR045135">
    <property type="entry name" value="Rpn7_N"/>
</dbReference>
<dbReference type="InParanoid" id="J4ICF5"/>
<gene>
    <name evidence="8" type="ORF">FIBRA_08573</name>
</gene>
<dbReference type="InterPro" id="IPR019585">
    <property type="entry name" value="Rpn7/CSN1"/>
</dbReference>
<evidence type="ECO:0000313" key="8">
    <source>
        <dbReference type="EMBL" id="CCM06321.1"/>
    </source>
</evidence>
<evidence type="ECO:0000256" key="3">
    <source>
        <dbReference type="ARBA" id="ARBA00008793"/>
    </source>
</evidence>
<dbReference type="InterPro" id="IPR000717">
    <property type="entry name" value="PCI_dom"/>
</dbReference>